<name>B0D2J7_LACBS</name>
<proteinExistence type="predicted"/>
<accession>B0D2J7</accession>
<keyword evidence="2" id="KW-1185">Reference proteome</keyword>
<evidence type="ECO:0000313" key="2">
    <source>
        <dbReference type="Proteomes" id="UP000001194"/>
    </source>
</evidence>
<dbReference type="AlphaFoldDB" id="B0D2J7"/>
<reference evidence="1 2" key="1">
    <citation type="journal article" date="2008" name="Nature">
        <title>The genome of Laccaria bicolor provides insights into mycorrhizal symbiosis.</title>
        <authorList>
            <person name="Martin F."/>
            <person name="Aerts A."/>
            <person name="Ahren D."/>
            <person name="Brun A."/>
            <person name="Danchin E.G.J."/>
            <person name="Duchaussoy F."/>
            <person name="Gibon J."/>
            <person name="Kohler A."/>
            <person name="Lindquist E."/>
            <person name="Pereda V."/>
            <person name="Salamov A."/>
            <person name="Shapiro H.J."/>
            <person name="Wuyts J."/>
            <person name="Blaudez D."/>
            <person name="Buee M."/>
            <person name="Brokstein P."/>
            <person name="Canbaeck B."/>
            <person name="Cohen D."/>
            <person name="Courty P.E."/>
            <person name="Coutinho P.M."/>
            <person name="Delaruelle C."/>
            <person name="Detter J.C."/>
            <person name="Deveau A."/>
            <person name="DiFazio S."/>
            <person name="Duplessis S."/>
            <person name="Fraissinet-Tachet L."/>
            <person name="Lucic E."/>
            <person name="Frey-Klett P."/>
            <person name="Fourrey C."/>
            <person name="Feussner I."/>
            <person name="Gay G."/>
            <person name="Grimwood J."/>
            <person name="Hoegger P.J."/>
            <person name="Jain P."/>
            <person name="Kilaru S."/>
            <person name="Labbe J."/>
            <person name="Lin Y.C."/>
            <person name="Legue V."/>
            <person name="Le Tacon F."/>
            <person name="Marmeisse R."/>
            <person name="Melayah D."/>
            <person name="Montanini B."/>
            <person name="Muratet M."/>
            <person name="Nehls U."/>
            <person name="Niculita-Hirzel H."/>
            <person name="Oudot-Le Secq M.P."/>
            <person name="Peter M."/>
            <person name="Quesneville H."/>
            <person name="Rajashekar B."/>
            <person name="Reich M."/>
            <person name="Rouhier N."/>
            <person name="Schmutz J."/>
            <person name="Yin T."/>
            <person name="Chalot M."/>
            <person name="Henrissat B."/>
            <person name="Kuees U."/>
            <person name="Lucas S."/>
            <person name="Van de Peer Y."/>
            <person name="Podila G.K."/>
            <person name="Polle A."/>
            <person name="Pukkila P.J."/>
            <person name="Richardson P.M."/>
            <person name="Rouze P."/>
            <person name="Sanders I.R."/>
            <person name="Stajich J.E."/>
            <person name="Tunlid A."/>
            <person name="Tuskan G."/>
            <person name="Grigoriev I.V."/>
        </authorList>
    </citation>
    <scope>NUCLEOTIDE SEQUENCE [LARGE SCALE GENOMIC DNA]</scope>
    <source>
        <strain evidence="2">S238N-H82 / ATCC MYA-4686</strain>
    </source>
</reference>
<dbReference type="EMBL" id="DS547096">
    <property type="protein sequence ID" value="EDR10763.1"/>
    <property type="molecule type" value="Genomic_DNA"/>
</dbReference>
<dbReference type="RefSeq" id="XP_001878064.1">
    <property type="nucleotide sequence ID" value="XM_001878029.1"/>
</dbReference>
<gene>
    <name evidence="1" type="ORF">LACBIDRAFT_324637</name>
</gene>
<dbReference type="HOGENOM" id="CLU_470149_0_0_1"/>
<dbReference type="InParanoid" id="B0D2J7"/>
<dbReference type="GeneID" id="6073753"/>
<sequence length="580" mass="65347">MFYPLENLLQIELEHAALSPFKFIKYTKDNIPSEGDIKPVVTRILKPQLLPVFFTDDENIPFICVTLLLIPGSRFLFDDTMQHSMHLWDLGIHAGIPMKLSPIAVLPTAPGSFVSVTSPTPDGHGVYVCIEQISLNMDNRVSIYEIYPSSPDVAYRLTHSLKVKGTLDNAYIYKNTLACSYCDNLITVWDFVENKAISWEYNHVIHQPNGAILFADTLLLVEPGKLTIWDVLSSLYLLVSDDTKAAVIQLLPRLEIHALLTAQSLRVSPPSQWLSAGQLRLPLFGLCSPTPDALNASMRYYTFKYVPSNLDYKTFDPQQVGIGSFPISTMSLNFLQHIRFCGKSLALTWQANGNINISLMNMPQGDHDGMATPATRRLFNREEYPTRKRLMLPAVFIQSDYPRTLTKMSFNIPAEDHSEVVHNMGKVELYDWRWPKKLISMINEHFGNKGGKVFIDTPTSVAISQIHPEHQHQAWASNWKVSSLKSASSQLRHHVWKSGLVIGPPVALTETETASQRGGMWVKHRQASLWAMCNDLARQWTCQVIVVRCWAGDMALPCCHHASQRAQERQIPLGIGSSIK</sequence>
<protein>
    <submittedName>
        <fullName evidence="1">Predicted protein</fullName>
    </submittedName>
</protein>
<organism evidence="2">
    <name type="scientific">Laccaria bicolor (strain S238N-H82 / ATCC MYA-4686)</name>
    <name type="common">Bicoloured deceiver</name>
    <name type="synonym">Laccaria laccata var. bicolor</name>
    <dbReference type="NCBI Taxonomy" id="486041"/>
    <lineage>
        <taxon>Eukaryota</taxon>
        <taxon>Fungi</taxon>
        <taxon>Dikarya</taxon>
        <taxon>Basidiomycota</taxon>
        <taxon>Agaricomycotina</taxon>
        <taxon>Agaricomycetes</taxon>
        <taxon>Agaricomycetidae</taxon>
        <taxon>Agaricales</taxon>
        <taxon>Agaricineae</taxon>
        <taxon>Hydnangiaceae</taxon>
        <taxon>Laccaria</taxon>
    </lineage>
</organism>
<dbReference type="OrthoDB" id="3145038at2759"/>
<dbReference type="SUPFAM" id="SSF101908">
    <property type="entry name" value="Putative isomerase YbhE"/>
    <property type="match status" value="1"/>
</dbReference>
<dbReference type="Proteomes" id="UP000001194">
    <property type="component" value="Unassembled WGS sequence"/>
</dbReference>
<evidence type="ECO:0000313" key="1">
    <source>
        <dbReference type="EMBL" id="EDR10763.1"/>
    </source>
</evidence>
<dbReference type="KEGG" id="lbc:LACBIDRAFT_324637"/>